<dbReference type="GO" id="GO:0006865">
    <property type="term" value="P:amino acid transport"/>
    <property type="evidence" value="ECO:0007669"/>
    <property type="project" value="UniProtKB-UniRule"/>
</dbReference>
<dbReference type="GO" id="GO:0006970">
    <property type="term" value="P:response to osmotic stress"/>
    <property type="evidence" value="ECO:0007669"/>
    <property type="project" value="UniProtKB-ARBA"/>
</dbReference>
<dbReference type="InterPro" id="IPR003593">
    <property type="entry name" value="AAA+_ATPase"/>
</dbReference>
<keyword evidence="5" id="KW-0029">Amino-acid transport</keyword>
<reference evidence="10 11" key="1">
    <citation type="submission" date="2014-03" db="EMBL/GenBank/DDBJ databases">
        <title>Genome of Haematobacter massiliensis CCUG 47968.</title>
        <authorList>
            <person name="Wang D."/>
            <person name="Wang G."/>
        </authorList>
    </citation>
    <scope>NUCLEOTIDE SEQUENCE [LARGE SCALE GENOMIC DNA]</scope>
    <source>
        <strain evidence="10 11">CCUG 47968</strain>
    </source>
</reference>
<proteinExistence type="inferred from homology"/>
<evidence type="ECO:0000256" key="4">
    <source>
        <dbReference type="ARBA" id="ARBA00022840"/>
    </source>
</evidence>
<dbReference type="OrthoDB" id="9802264at2"/>
<gene>
    <name evidence="10" type="ORF">CN97_15090</name>
</gene>
<dbReference type="InterPro" id="IPR003439">
    <property type="entry name" value="ABC_transporter-like_ATP-bd"/>
</dbReference>
<comment type="caution">
    <text evidence="10">The sequence shown here is derived from an EMBL/GenBank/DDBJ whole genome shotgun (WGS) entry which is preliminary data.</text>
</comment>
<evidence type="ECO:0000313" key="10">
    <source>
        <dbReference type="EMBL" id="KFI30048.1"/>
    </source>
</evidence>
<keyword evidence="2 8" id="KW-0813">Transport</keyword>
<dbReference type="GO" id="GO:0015418">
    <property type="term" value="F:ABC-type quaternary ammonium compound transporting activity"/>
    <property type="evidence" value="ECO:0007669"/>
    <property type="project" value="UniProtKB-EC"/>
</dbReference>
<dbReference type="SUPFAM" id="SSF52540">
    <property type="entry name" value="P-loop containing nucleoside triphosphate hydrolases"/>
    <property type="match status" value="1"/>
</dbReference>
<dbReference type="PANTHER" id="PTHR43869">
    <property type="entry name" value="GLYCINE BETAINE/PROLINE BETAINE TRANSPORT SYSTEM ATP-BINDING PROTEIN PROV"/>
    <property type="match status" value="1"/>
</dbReference>
<protein>
    <recommendedName>
        <fullName evidence="8">Quaternary amine transport ATP-binding protein</fullName>
        <ecNumber evidence="8">7.6.2.9</ecNumber>
    </recommendedName>
</protein>
<evidence type="ECO:0000313" key="11">
    <source>
        <dbReference type="Proteomes" id="UP000028826"/>
    </source>
</evidence>
<keyword evidence="8" id="KW-1003">Cell membrane</keyword>
<dbReference type="GO" id="GO:0005524">
    <property type="term" value="F:ATP binding"/>
    <property type="evidence" value="ECO:0007669"/>
    <property type="project" value="UniProtKB-UniRule"/>
</dbReference>
<dbReference type="Pfam" id="PF00571">
    <property type="entry name" value="CBS"/>
    <property type="match status" value="1"/>
</dbReference>
<dbReference type="Pfam" id="PF00005">
    <property type="entry name" value="ABC_tran"/>
    <property type="match status" value="1"/>
</dbReference>
<dbReference type="PROSITE" id="PS00211">
    <property type="entry name" value="ABC_TRANSPORTER_1"/>
    <property type="match status" value="1"/>
</dbReference>
<evidence type="ECO:0000256" key="3">
    <source>
        <dbReference type="ARBA" id="ARBA00022741"/>
    </source>
</evidence>
<keyword evidence="11" id="KW-1185">Reference proteome</keyword>
<evidence type="ECO:0000256" key="7">
    <source>
        <dbReference type="ARBA" id="ARBA00061968"/>
    </source>
</evidence>
<dbReference type="GO" id="GO:0016887">
    <property type="term" value="F:ATP hydrolysis activity"/>
    <property type="evidence" value="ECO:0007669"/>
    <property type="project" value="UniProtKB-UniRule"/>
</dbReference>
<dbReference type="Gene3D" id="3.40.50.300">
    <property type="entry name" value="P-loop containing nucleotide triphosphate hydrolases"/>
    <property type="match status" value="1"/>
</dbReference>
<dbReference type="eggNOG" id="COG4175">
    <property type="taxonomic scope" value="Bacteria"/>
</dbReference>
<dbReference type="Proteomes" id="UP000028826">
    <property type="component" value="Unassembled WGS sequence"/>
</dbReference>
<organism evidence="10 11">
    <name type="scientific">Haematobacter massiliensis</name>
    <dbReference type="NCBI Taxonomy" id="195105"/>
    <lineage>
        <taxon>Bacteria</taxon>
        <taxon>Pseudomonadati</taxon>
        <taxon>Pseudomonadota</taxon>
        <taxon>Alphaproteobacteria</taxon>
        <taxon>Rhodobacterales</taxon>
        <taxon>Paracoccaceae</taxon>
        <taxon>Haematobacter</taxon>
    </lineage>
</organism>
<dbReference type="GO" id="GO:0031460">
    <property type="term" value="P:glycine betaine transport"/>
    <property type="evidence" value="ECO:0007669"/>
    <property type="project" value="InterPro"/>
</dbReference>
<evidence type="ECO:0000256" key="8">
    <source>
        <dbReference type="RuleBase" id="RU369116"/>
    </source>
</evidence>
<dbReference type="EMBL" id="JGYG01000004">
    <property type="protein sequence ID" value="KFI30048.1"/>
    <property type="molecule type" value="Genomic_DNA"/>
</dbReference>
<comment type="similarity">
    <text evidence="1 8">Belongs to the ABC transporter superfamily.</text>
</comment>
<sequence>MSDPIGIEIRHLFKIFGPRAADYVEAVQNGLSKQELNERYRHVLGLRDINISIAAGGIQVVMGLSGSGKSTLIRHINRLIDPTAGEILVEGEDVVKMSSTALRDFRRHRTAMVFQKFGLLPHRTVLDNVGYGLEVQGRDTAERNRISARWIDRVGLAGFERKYPAQLSGGMQQRVGLARALATDAPILLMDEAYSALDPLIRYDMQTVLLDLQKEVRKTIVFITHDLDEALRIGDRIALLRDGAVIQQGTGQDIVLHPADDYVANFVQHVDRGKVVRVASVMEAGGQETAGPTVTMETTLTDALREMMGHGVQCLVVCDGAGRTVGRLSLQRAIAVSAGV</sequence>
<dbReference type="PROSITE" id="PS50893">
    <property type="entry name" value="ABC_TRANSPORTER_2"/>
    <property type="match status" value="1"/>
</dbReference>
<dbReference type="AlphaFoldDB" id="A0A086Y6Z8"/>
<keyword evidence="4 8" id="KW-0067">ATP-binding</keyword>
<evidence type="ECO:0000259" key="9">
    <source>
        <dbReference type="PROSITE" id="PS50893"/>
    </source>
</evidence>
<comment type="subcellular location">
    <subcellularLocation>
        <location evidence="8">Cell inner membrane</location>
        <topology evidence="8">Peripheral membrane protein</topology>
    </subcellularLocation>
</comment>
<dbReference type="Gene3D" id="3.10.580.10">
    <property type="entry name" value="CBS-domain"/>
    <property type="match status" value="1"/>
</dbReference>
<dbReference type="RefSeq" id="WP_035710002.1">
    <property type="nucleotide sequence ID" value="NZ_CP035511.1"/>
</dbReference>
<dbReference type="PANTHER" id="PTHR43869:SF1">
    <property type="entry name" value="GLYCINE BETAINE_PROLINE BETAINE TRANSPORT SYSTEM ATP-BINDING PROTEIN PROV"/>
    <property type="match status" value="1"/>
</dbReference>
<evidence type="ECO:0000256" key="2">
    <source>
        <dbReference type="ARBA" id="ARBA00022448"/>
    </source>
</evidence>
<keyword evidence="3 8" id="KW-0547">Nucleotide-binding</keyword>
<evidence type="ECO:0000256" key="1">
    <source>
        <dbReference type="ARBA" id="ARBA00005417"/>
    </source>
</evidence>
<dbReference type="InterPro" id="IPR027417">
    <property type="entry name" value="P-loop_NTPase"/>
</dbReference>
<dbReference type="SMART" id="SM00382">
    <property type="entry name" value="AAA"/>
    <property type="match status" value="1"/>
</dbReference>
<name>A0A086Y6Z8_9RHOB</name>
<keyword evidence="8" id="KW-0997">Cell inner membrane</keyword>
<dbReference type="FunFam" id="3.40.50.300:FF:000201">
    <property type="entry name" value="Glycine betaine/L-proline ABC transporter ATP-binding protein"/>
    <property type="match status" value="1"/>
</dbReference>
<accession>A0A086Y6Z8</accession>
<dbReference type="InterPro" id="IPR005892">
    <property type="entry name" value="Gly-betaine_transp_ATP-bd"/>
</dbReference>
<comment type="subunit">
    <text evidence="7">The complex is probably composed of two ATP-binding proteins (TmoW), two transmembrane proteins (TmoV) and a solute-binding protein (TmoX).</text>
</comment>
<feature type="domain" description="ABC transporter" evidence="9">
    <location>
        <begin position="31"/>
        <end position="267"/>
    </location>
</feature>
<dbReference type="InterPro" id="IPR000644">
    <property type="entry name" value="CBS_dom"/>
</dbReference>
<dbReference type="InterPro" id="IPR051921">
    <property type="entry name" value="ABC_osmolyte_uptake_ATP-bind"/>
</dbReference>
<dbReference type="EC" id="7.6.2.9" evidence="8"/>
<dbReference type="NCBIfam" id="TIGR01186">
    <property type="entry name" value="proV"/>
    <property type="match status" value="1"/>
</dbReference>
<dbReference type="SUPFAM" id="SSF54631">
    <property type="entry name" value="CBS-domain pair"/>
    <property type="match status" value="1"/>
</dbReference>
<evidence type="ECO:0000256" key="6">
    <source>
        <dbReference type="ARBA" id="ARBA00051811"/>
    </source>
</evidence>
<dbReference type="GO" id="GO:0005886">
    <property type="term" value="C:plasma membrane"/>
    <property type="evidence" value="ECO:0007669"/>
    <property type="project" value="UniProtKB-SubCell"/>
</dbReference>
<dbReference type="InterPro" id="IPR017871">
    <property type="entry name" value="ABC_transporter-like_CS"/>
</dbReference>
<dbReference type="STRING" id="195105.CN97_15090"/>
<keyword evidence="8" id="KW-0472">Membrane</keyword>
<dbReference type="InterPro" id="IPR046342">
    <property type="entry name" value="CBS_dom_sf"/>
</dbReference>
<evidence type="ECO:0000256" key="5">
    <source>
        <dbReference type="ARBA" id="ARBA00022970"/>
    </source>
</evidence>
<comment type="catalytic activity">
    <reaction evidence="6">
        <text>a quaternary ammonium(out) + ATP + H2O = a quaternary ammonium(in) + ADP + phosphate + H(+)</text>
        <dbReference type="Rhea" id="RHEA:11036"/>
        <dbReference type="ChEBI" id="CHEBI:15377"/>
        <dbReference type="ChEBI" id="CHEBI:15378"/>
        <dbReference type="ChEBI" id="CHEBI:30616"/>
        <dbReference type="ChEBI" id="CHEBI:35267"/>
        <dbReference type="ChEBI" id="CHEBI:43474"/>
        <dbReference type="ChEBI" id="CHEBI:456216"/>
        <dbReference type="EC" id="7.6.2.9"/>
    </reaction>
    <physiologicalReaction direction="left-to-right" evidence="6">
        <dbReference type="Rhea" id="RHEA:11037"/>
    </physiologicalReaction>
</comment>
<comment type="subunit">
    <text evidence="8">The complex is probably composed of two ATP-binding proteins, two transmembrane proteins and a solute-binding protein.</text>
</comment>